<feature type="binding site" evidence="5">
    <location>
        <position position="102"/>
    </location>
    <ligand>
        <name>ATP</name>
        <dbReference type="ChEBI" id="CHEBI:30616"/>
    </ligand>
</feature>
<dbReference type="PROSITE" id="PS50011">
    <property type="entry name" value="PROTEIN_KINASE_DOM"/>
    <property type="match status" value="1"/>
</dbReference>
<keyword evidence="4 5" id="KW-0067">ATP-binding</keyword>
<gene>
    <name evidence="8" type="ORF">PVK06_031858</name>
</gene>
<evidence type="ECO:0000256" key="3">
    <source>
        <dbReference type="ARBA" id="ARBA00022777"/>
    </source>
</evidence>
<dbReference type="SUPFAM" id="SSF56112">
    <property type="entry name" value="Protein kinase-like (PK-like)"/>
    <property type="match status" value="1"/>
</dbReference>
<feature type="domain" description="Protein kinase" evidence="7">
    <location>
        <begin position="74"/>
        <end position="328"/>
    </location>
</feature>
<evidence type="ECO:0000256" key="1">
    <source>
        <dbReference type="ARBA" id="ARBA00022679"/>
    </source>
</evidence>
<evidence type="ECO:0000313" key="8">
    <source>
        <dbReference type="EMBL" id="KAK5804209.1"/>
    </source>
</evidence>
<dbReference type="PROSITE" id="PS00108">
    <property type="entry name" value="PROTEIN_KINASE_ST"/>
    <property type="match status" value="1"/>
</dbReference>
<evidence type="ECO:0000259" key="7">
    <source>
        <dbReference type="PROSITE" id="PS50011"/>
    </source>
</evidence>
<evidence type="ECO:0000256" key="6">
    <source>
        <dbReference type="RuleBase" id="RU000304"/>
    </source>
</evidence>
<dbReference type="InterPro" id="IPR008271">
    <property type="entry name" value="Ser/Thr_kinase_AS"/>
</dbReference>
<dbReference type="Gene3D" id="3.30.200.20">
    <property type="entry name" value="Phosphorylase Kinase, domain 1"/>
    <property type="match status" value="1"/>
</dbReference>
<dbReference type="InterPro" id="IPR011009">
    <property type="entry name" value="Kinase-like_dom_sf"/>
</dbReference>
<dbReference type="InterPro" id="IPR052059">
    <property type="entry name" value="CR_Ser/Thr_kinase"/>
</dbReference>
<dbReference type="SMART" id="SM00220">
    <property type="entry name" value="S_TKc"/>
    <property type="match status" value="1"/>
</dbReference>
<dbReference type="Pfam" id="PF00069">
    <property type="entry name" value="Pkinase"/>
    <property type="match status" value="1"/>
</dbReference>
<name>A0ABR0NS64_GOSAR</name>
<evidence type="ECO:0000256" key="4">
    <source>
        <dbReference type="ARBA" id="ARBA00022840"/>
    </source>
</evidence>
<accession>A0ABR0NS64</accession>
<evidence type="ECO:0000256" key="2">
    <source>
        <dbReference type="ARBA" id="ARBA00022741"/>
    </source>
</evidence>
<keyword evidence="6" id="KW-0723">Serine/threonine-protein kinase</keyword>
<dbReference type="EMBL" id="JARKNE010000009">
    <property type="protein sequence ID" value="KAK5804209.1"/>
    <property type="molecule type" value="Genomic_DNA"/>
</dbReference>
<comment type="caution">
    <text evidence="8">The sequence shown here is derived from an EMBL/GenBank/DDBJ whole genome shotgun (WGS) entry which is preliminary data.</text>
</comment>
<evidence type="ECO:0000256" key="5">
    <source>
        <dbReference type="PROSITE-ProRule" id="PRU10141"/>
    </source>
</evidence>
<dbReference type="PANTHER" id="PTHR47973">
    <property type="entry name" value="CYSTEINE-RICH RECEPTOR-LIKE PROTEIN KINASE 3"/>
    <property type="match status" value="1"/>
</dbReference>
<dbReference type="InterPro" id="IPR000719">
    <property type="entry name" value="Prot_kinase_dom"/>
</dbReference>
<evidence type="ECO:0000313" key="9">
    <source>
        <dbReference type="Proteomes" id="UP001358586"/>
    </source>
</evidence>
<dbReference type="InterPro" id="IPR017441">
    <property type="entry name" value="Protein_kinase_ATP_BS"/>
</dbReference>
<dbReference type="CDD" id="cd14066">
    <property type="entry name" value="STKc_IRAK"/>
    <property type="match status" value="1"/>
</dbReference>
<keyword evidence="1" id="KW-0808">Transferase</keyword>
<dbReference type="PROSITE" id="PS00107">
    <property type="entry name" value="PROTEIN_KINASE_ATP"/>
    <property type="match status" value="1"/>
</dbReference>
<protein>
    <recommendedName>
        <fullName evidence="7">Protein kinase domain-containing protein</fullName>
    </recommendedName>
</protein>
<comment type="similarity">
    <text evidence="6">Belongs to the protein kinase superfamily.</text>
</comment>
<keyword evidence="2 5" id="KW-0547">Nucleotide-binding</keyword>
<keyword evidence="3" id="KW-0418">Kinase</keyword>
<keyword evidence="9" id="KW-1185">Reference proteome</keyword>
<sequence>MRLERFVREKGKFLSFHFPGRPKDMKFNSCFSKCFSLPSETAIIDIRKEEPEPGNDQNFTVFSYSELKVATHGFSASNKIGEGAFGSVYKGLLTNGSIVAVKMLSIELESMRGEREFVSEITTLTNLKHENLVTLVGCCVEGTKRFLVYNYMENNSLAQVLLGGEQNRIKLRWGARGRILLGVARGLAYLHEEVKPHIVHRDIKASNILLDQNLLPKVSDFGLSRILRDNASHISTHVAGTLGYLAPEYAISGRLTRKTDVYSFGVLLLEIISGQTVVNFDLEHGEHYLVQKAWDLYRANRLLQLVDPVLGMNYPEEDAVRYIKVGLLCVQETARFRPEMSTAQKMLTNEIDIEGVQISQPGLVADLMNIKLGHKTTFRSLYTKASNMESTPSSLSSCS</sequence>
<dbReference type="Proteomes" id="UP001358586">
    <property type="component" value="Chromosome 9"/>
</dbReference>
<proteinExistence type="inferred from homology"/>
<organism evidence="8 9">
    <name type="scientific">Gossypium arboreum</name>
    <name type="common">Tree cotton</name>
    <name type="synonym">Gossypium nanking</name>
    <dbReference type="NCBI Taxonomy" id="29729"/>
    <lineage>
        <taxon>Eukaryota</taxon>
        <taxon>Viridiplantae</taxon>
        <taxon>Streptophyta</taxon>
        <taxon>Embryophyta</taxon>
        <taxon>Tracheophyta</taxon>
        <taxon>Spermatophyta</taxon>
        <taxon>Magnoliopsida</taxon>
        <taxon>eudicotyledons</taxon>
        <taxon>Gunneridae</taxon>
        <taxon>Pentapetalae</taxon>
        <taxon>rosids</taxon>
        <taxon>malvids</taxon>
        <taxon>Malvales</taxon>
        <taxon>Malvaceae</taxon>
        <taxon>Malvoideae</taxon>
        <taxon>Gossypium</taxon>
    </lineage>
</organism>
<dbReference type="Gene3D" id="1.10.510.10">
    <property type="entry name" value="Transferase(Phosphotransferase) domain 1"/>
    <property type="match status" value="1"/>
</dbReference>
<reference evidence="8 9" key="1">
    <citation type="submission" date="2023-03" db="EMBL/GenBank/DDBJ databases">
        <title>WGS of Gossypium arboreum.</title>
        <authorList>
            <person name="Yu D."/>
        </authorList>
    </citation>
    <scope>NUCLEOTIDE SEQUENCE [LARGE SCALE GENOMIC DNA]</scope>
    <source>
        <tissue evidence="8">Leaf</tissue>
    </source>
</reference>